<feature type="signal peptide" evidence="1">
    <location>
        <begin position="1"/>
        <end position="26"/>
    </location>
</feature>
<gene>
    <name evidence="2" type="ORF">IWT30_00643</name>
</gene>
<dbReference type="OrthoDB" id="2286884at2"/>
<dbReference type="Proteomes" id="UP000198374">
    <property type="component" value="Unassembled WGS sequence"/>
</dbReference>
<evidence type="ECO:0000313" key="3">
    <source>
        <dbReference type="Proteomes" id="UP000198374"/>
    </source>
</evidence>
<dbReference type="RefSeq" id="WP_089108500.1">
    <property type="nucleotide sequence ID" value="NZ_BCMF01000003.1"/>
</dbReference>
<evidence type="ECO:0000313" key="2">
    <source>
        <dbReference type="EMBL" id="GAW98684.1"/>
    </source>
</evidence>
<keyword evidence="1" id="KW-0732">Signal</keyword>
<protein>
    <recommendedName>
        <fullName evidence="4">Surface layer protein A domain-containing protein</fullName>
    </recommendedName>
</protein>
<sequence precursor="true">MKLTKLIITGLTLAIGVAGFAGTANAATKTPAKSNYRIVTKTVKVGKVTIPANTRVYVSYFSKKNNKQYANIELGTLRYRIRHETSAKYLKVRVNHNFKASKEVAMDGLDFMSKPKTTVKGTQYKNATIRFTTDGYVEYFENDKANTKPISSTKVTKSSAAGETTYVYAKNNMLKLPDQKISNKGNYRYRLTVHFYGSSAGSLGVDTNNSALKYSVGNSNNFFYTPAGFA</sequence>
<keyword evidence="3" id="KW-1185">Reference proteome</keyword>
<dbReference type="EMBL" id="BCMF01000003">
    <property type="protein sequence ID" value="GAW98684.1"/>
    <property type="molecule type" value="Genomic_DNA"/>
</dbReference>
<evidence type="ECO:0008006" key="4">
    <source>
        <dbReference type="Google" id="ProtNLM"/>
    </source>
</evidence>
<evidence type="ECO:0000256" key="1">
    <source>
        <dbReference type="SAM" id="SignalP"/>
    </source>
</evidence>
<comment type="caution">
    <text evidence="2">The sequence shown here is derived from an EMBL/GenBank/DDBJ whole genome shotgun (WGS) entry which is preliminary data.</text>
</comment>
<proteinExistence type="predicted"/>
<reference evidence="2 3" key="1">
    <citation type="submission" date="2015-11" db="EMBL/GenBank/DDBJ databases">
        <title>Draft genome sequences of new species of the genus Lactobacillus isolated from orchardgrass silage.</title>
        <authorList>
            <person name="Tohno M."/>
            <person name="Tanizawa Y."/>
            <person name="Arita M."/>
        </authorList>
    </citation>
    <scope>NUCLEOTIDE SEQUENCE [LARGE SCALE GENOMIC DNA]</scope>
    <source>
        <strain evidence="2 3">IWT30</strain>
    </source>
</reference>
<dbReference type="AlphaFoldDB" id="A0A1Z5IAB8"/>
<organism evidence="2 3">
    <name type="scientific">Secundilactobacillus mixtipabuli</name>
    <dbReference type="NCBI Taxonomy" id="1435342"/>
    <lineage>
        <taxon>Bacteria</taxon>
        <taxon>Bacillati</taxon>
        <taxon>Bacillota</taxon>
        <taxon>Bacilli</taxon>
        <taxon>Lactobacillales</taxon>
        <taxon>Lactobacillaceae</taxon>
        <taxon>Secundilactobacillus</taxon>
    </lineage>
</organism>
<accession>A0A1Z5IAB8</accession>
<name>A0A1Z5IAB8_9LACO</name>
<feature type="chain" id="PRO_5012373858" description="Surface layer protein A domain-containing protein" evidence="1">
    <location>
        <begin position="27"/>
        <end position="230"/>
    </location>
</feature>